<evidence type="ECO:0000313" key="3">
    <source>
        <dbReference type="EMBL" id="QCU89938.1"/>
    </source>
</evidence>
<keyword evidence="1 3" id="KW-0436">Ligase</keyword>
<dbReference type="SUPFAM" id="SSF55681">
    <property type="entry name" value="Class II aaRS and biotin synthetases"/>
    <property type="match status" value="1"/>
</dbReference>
<feature type="domain" description="BPL/LPL catalytic" evidence="2">
    <location>
        <begin position="13"/>
        <end position="137"/>
    </location>
</feature>
<name>A0A4P9K503_9GAMM</name>
<dbReference type="PANTHER" id="PTHR12835:SF5">
    <property type="entry name" value="BIOTIN--PROTEIN LIGASE"/>
    <property type="match status" value="1"/>
</dbReference>
<dbReference type="OrthoDB" id="9807064at2"/>
<keyword evidence="4" id="KW-1185">Reference proteome</keyword>
<accession>A0A4P9K503</accession>
<gene>
    <name evidence="3" type="ORF">FE785_04455</name>
</gene>
<dbReference type="Gene3D" id="3.30.930.10">
    <property type="entry name" value="Bira Bifunctional Protein, Domain 2"/>
    <property type="match status" value="1"/>
</dbReference>
<reference evidence="3 4" key="1">
    <citation type="submission" date="2019-05" db="EMBL/GenBank/DDBJ databases">
        <title>Thiomicrorhabdus sediminis sp. nov, a novel sulfur-oxidizing bacterium isolated from coastal sediment.</title>
        <authorList>
            <person name="Liu X."/>
        </authorList>
    </citation>
    <scope>NUCLEOTIDE SEQUENCE [LARGE SCALE GENOMIC DNA]</scope>
    <source>
        <strain evidence="3 4">G1</strain>
    </source>
</reference>
<evidence type="ECO:0000313" key="4">
    <source>
        <dbReference type="Proteomes" id="UP000304864"/>
    </source>
</evidence>
<dbReference type="InterPro" id="IPR004408">
    <property type="entry name" value="Biotin_CoA_COase_ligase"/>
</dbReference>
<dbReference type="NCBIfam" id="TIGR00121">
    <property type="entry name" value="birA_ligase"/>
    <property type="match status" value="1"/>
</dbReference>
<dbReference type="GO" id="GO:0004077">
    <property type="term" value="F:biotin--[biotin carboxyl-carrier protein] ligase activity"/>
    <property type="evidence" value="ECO:0007669"/>
    <property type="project" value="UniProtKB-EC"/>
</dbReference>
<dbReference type="PANTHER" id="PTHR12835">
    <property type="entry name" value="BIOTIN PROTEIN LIGASE"/>
    <property type="match status" value="1"/>
</dbReference>
<organism evidence="3 4">
    <name type="scientific">Thiomicrorhabdus sediminis</name>
    <dbReference type="NCBI Taxonomy" id="2580412"/>
    <lineage>
        <taxon>Bacteria</taxon>
        <taxon>Pseudomonadati</taxon>
        <taxon>Pseudomonadota</taxon>
        <taxon>Gammaproteobacteria</taxon>
        <taxon>Thiotrichales</taxon>
        <taxon>Piscirickettsiaceae</taxon>
        <taxon>Thiomicrorhabdus</taxon>
    </lineage>
</organism>
<dbReference type="Proteomes" id="UP000304864">
    <property type="component" value="Chromosome"/>
</dbReference>
<dbReference type="InterPro" id="IPR045864">
    <property type="entry name" value="aa-tRNA-synth_II/BPL/LPL"/>
</dbReference>
<dbReference type="EC" id="6.3.4.15" evidence="3"/>
<dbReference type="KEGG" id="thig:FE785_04455"/>
<dbReference type="EMBL" id="CP040602">
    <property type="protein sequence ID" value="QCU89938.1"/>
    <property type="molecule type" value="Genomic_DNA"/>
</dbReference>
<sequence length="245" mass="28095">MTMPENYQLIELDSVDSTNRYLKDYCRQQLPDKMLFCQTHRQTAGYGQLQRSWSSNKDSLIFSIAYPLATKQRINGLVSLHLASLIQQTLVSLNPTETIKLKWPNDLYNAQGKIAGILIEQVIKNDYQALIIGVGINRQSEQTHQMLSAIEQVGAVAFFDDQRFFQTLHDKLIAQPLTEIDYDDLHGYWQAHDYFAYQETLQLIEQQQSQLVQYIGIDEQGAAQVLLEHQLKTLSSGQSSLRKLN</sequence>
<evidence type="ECO:0000259" key="2">
    <source>
        <dbReference type="Pfam" id="PF03099"/>
    </source>
</evidence>
<protein>
    <submittedName>
        <fullName evidence="3">Biotin--[acetyl-CoA-carboxylase] ligase</fullName>
        <ecNumber evidence="3">6.3.4.15</ecNumber>
    </submittedName>
</protein>
<evidence type="ECO:0000256" key="1">
    <source>
        <dbReference type="ARBA" id="ARBA00022598"/>
    </source>
</evidence>
<dbReference type="GO" id="GO:0005737">
    <property type="term" value="C:cytoplasm"/>
    <property type="evidence" value="ECO:0007669"/>
    <property type="project" value="TreeGrafter"/>
</dbReference>
<dbReference type="AlphaFoldDB" id="A0A4P9K503"/>
<dbReference type="InterPro" id="IPR004143">
    <property type="entry name" value="BPL_LPL_catalytic"/>
</dbReference>
<proteinExistence type="predicted"/>
<dbReference type="Pfam" id="PF03099">
    <property type="entry name" value="BPL_LplA_LipB"/>
    <property type="match status" value="1"/>
</dbReference>